<keyword evidence="8" id="KW-1185">Reference proteome</keyword>
<name>A0AAE0G5H3_9CHLO</name>
<feature type="coiled-coil region" evidence="4">
    <location>
        <begin position="758"/>
        <end position="785"/>
    </location>
</feature>
<dbReference type="Gene3D" id="2.30.30.140">
    <property type="match status" value="1"/>
</dbReference>
<dbReference type="EMBL" id="LGRX02009476">
    <property type="protein sequence ID" value="KAK3271658.1"/>
    <property type="molecule type" value="Genomic_DNA"/>
</dbReference>
<dbReference type="InterPro" id="IPR000313">
    <property type="entry name" value="PWWP_dom"/>
</dbReference>
<keyword evidence="4" id="KW-0175">Coiled coil</keyword>
<evidence type="ECO:0000256" key="1">
    <source>
        <dbReference type="ARBA" id="ARBA00022723"/>
    </source>
</evidence>
<evidence type="ECO:0000256" key="2">
    <source>
        <dbReference type="ARBA" id="ARBA00022771"/>
    </source>
</evidence>
<dbReference type="InterPro" id="IPR011124">
    <property type="entry name" value="Znf_CW"/>
</dbReference>
<reference evidence="7 8" key="1">
    <citation type="journal article" date="2015" name="Genome Biol. Evol.">
        <title>Comparative Genomics of a Bacterivorous Green Alga Reveals Evolutionary Causalities and Consequences of Phago-Mixotrophic Mode of Nutrition.</title>
        <authorList>
            <person name="Burns J.A."/>
            <person name="Paasch A."/>
            <person name="Narechania A."/>
            <person name="Kim E."/>
        </authorList>
    </citation>
    <scope>NUCLEOTIDE SEQUENCE [LARGE SCALE GENOMIC DNA]</scope>
    <source>
        <strain evidence="7 8">PLY_AMNH</strain>
    </source>
</reference>
<dbReference type="PROSITE" id="PS51050">
    <property type="entry name" value="ZF_CW"/>
    <property type="match status" value="1"/>
</dbReference>
<organism evidence="7 8">
    <name type="scientific">Cymbomonas tetramitiformis</name>
    <dbReference type="NCBI Taxonomy" id="36881"/>
    <lineage>
        <taxon>Eukaryota</taxon>
        <taxon>Viridiplantae</taxon>
        <taxon>Chlorophyta</taxon>
        <taxon>Pyramimonadophyceae</taxon>
        <taxon>Pyramimonadales</taxon>
        <taxon>Pyramimonadaceae</taxon>
        <taxon>Cymbomonas</taxon>
    </lineage>
</organism>
<sequence>MTGSPPVSNEVQASPENVYAVTGYKSWIKKPRTTRVQKWEVGTIVWAKTTKCRVYWPGMVWSANQLIPRLQADLNAELPKSSKTAFILVLFLGEHNFGWCPHYNIQDFKTSQKERFEETRRYCNQRGLQTAFKKAKKAVETTDYKQELEWMAELEEDEEGTSEDEGDGEFNLDDVEVPEAGHFGLTEEESLQYQRDGLTPDWLIEAGVYIFGLQPASVESGGIINKLLDPCTNDMVDPNIPAAVLYDKAKNGLDIRNSWAKHYVILNPEFKSQIQWRFINRAIDEVENSLVPGILLLCRNSTDAAYFQRLTPYPRCFLKTAAIKFKDYDKTCPGFGITVFCMVKHDTELPYKRFFEKFSPRGEINMPIDQTFLTSCGFHSLVQRLNNAAVESNRDCWVMCDQCHVWRVTDRPTMARVKNGEHWACTQKSTRHGCRLPLTRTEAKGNSCHFYARAPKAEPVEMAPEEVRSAMACPGAPAELQQGQNRIQSAEIEVEPTDGEALAVDVPQTDTSPSANGSPPRQKGRKRQRPMLLRAAKDWCTEQSTVGAGSYDEGTGDCDSQVAELPESEMAPVTPRPSSRKHSIRRRLAMMNATSKQGSSNAGDDALAPEALPPLLAEYELLRAARIQTNLQYQAKLGLGQSSAARTGSQHGGIFGNWPDRAVPMAPTCTAQMFTRPSEEMSEVRAVEPPEARACLSNCVMENYLGTNYEPRDAAPLPGANLLPRALWSIQVSVMAAHEAMKQAQKAQALKEDMARSTQAADADLAQLKQKMLELEAKRDTARAIFDKASARARDAAEIAASAVTAAGLQSEEIQSRISMIQIFPDRYIPPDT</sequence>
<accession>A0AAE0G5H3</accession>
<dbReference type="Proteomes" id="UP001190700">
    <property type="component" value="Unassembled WGS sequence"/>
</dbReference>
<evidence type="ECO:0000313" key="7">
    <source>
        <dbReference type="EMBL" id="KAK3271658.1"/>
    </source>
</evidence>
<dbReference type="AlphaFoldDB" id="A0AAE0G5H3"/>
<comment type="caution">
    <text evidence="7">The sequence shown here is derived from an EMBL/GenBank/DDBJ whole genome shotgun (WGS) entry which is preliminary data.</text>
</comment>
<feature type="domain" description="CW-type" evidence="6">
    <location>
        <begin position="391"/>
        <end position="442"/>
    </location>
</feature>
<dbReference type="CDD" id="cd05162">
    <property type="entry name" value="PWWP"/>
    <property type="match status" value="1"/>
</dbReference>
<keyword evidence="1" id="KW-0479">Metal-binding</keyword>
<evidence type="ECO:0000313" key="8">
    <source>
        <dbReference type="Proteomes" id="UP001190700"/>
    </source>
</evidence>
<dbReference type="SUPFAM" id="SSF63748">
    <property type="entry name" value="Tudor/PWWP/MBT"/>
    <property type="match status" value="1"/>
</dbReference>
<evidence type="ECO:0000256" key="4">
    <source>
        <dbReference type="SAM" id="Coils"/>
    </source>
</evidence>
<protein>
    <recommendedName>
        <fullName evidence="6">CW-type domain-containing protein</fullName>
    </recommendedName>
</protein>
<keyword evidence="3" id="KW-0862">Zinc</keyword>
<feature type="region of interest" description="Disordered" evidence="5">
    <location>
        <begin position="505"/>
        <end position="529"/>
    </location>
</feature>
<proteinExistence type="predicted"/>
<gene>
    <name evidence="7" type="ORF">CYMTET_20008</name>
</gene>
<keyword evidence="2" id="KW-0863">Zinc-finger</keyword>
<dbReference type="Pfam" id="PF00855">
    <property type="entry name" value="PWWP"/>
    <property type="match status" value="1"/>
</dbReference>
<evidence type="ECO:0000259" key="6">
    <source>
        <dbReference type="PROSITE" id="PS51050"/>
    </source>
</evidence>
<evidence type="ECO:0000256" key="3">
    <source>
        <dbReference type="ARBA" id="ARBA00022833"/>
    </source>
</evidence>
<evidence type="ECO:0000256" key="5">
    <source>
        <dbReference type="SAM" id="MobiDB-lite"/>
    </source>
</evidence>
<dbReference type="GO" id="GO:0008270">
    <property type="term" value="F:zinc ion binding"/>
    <property type="evidence" value="ECO:0007669"/>
    <property type="project" value="UniProtKB-KW"/>
</dbReference>
<feature type="compositionally biased region" description="Polar residues" evidence="5">
    <location>
        <begin position="508"/>
        <end position="517"/>
    </location>
</feature>